<dbReference type="HOGENOM" id="CLU_1324575_0_0_11"/>
<reference evidence="2 3" key="1">
    <citation type="submission" date="2012-06" db="EMBL/GenBank/DDBJ databases">
        <title>Complete genome sequence of Corynebacterium terpenotabidum Y-11 (=DSM 44721).</title>
        <authorList>
            <person name="Ruckert C."/>
            <person name="Albersmeier A."/>
            <person name="Al-Dilaimi A."/>
            <person name="Szczepanowski R."/>
            <person name="Kalinowski J."/>
        </authorList>
    </citation>
    <scope>NUCLEOTIDE SEQUENCE [LARGE SCALE GENOMIC DNA]</scope>
    <source>
        <strain evidence="2 3">Y-11</strain>
    </source>
</reference>
<dbReference type="AlphaFoldDB" id="S4XJ48"/>
<dbReference type="RefSeq" id="WP_020442129.1">
    <property type="nucleotide sequence ID" value="NC_021663.1"/>
</dbReference>
<dbReference type="STRING" id="1200352.A606_10705"/>
<keyword evidence="1" id="KW-0472">Membrane</keyword>
<protein>
    <submittedName>
        <fullName evidence="2">Uncharacterized protein</fullName>
    </submittedName>
</protein>
<sequence length="207" mass="22049">MSDHPSLPLYSSVITLPPDPGIDAYTAALSDIPGYRIADADVRSTTVNLGSQWVFAMLGTLKKSSPTPVSVIVADAGDRVTATVASRYFSRMMVPTASLRDHHLRTLTSVVDALCTVSPGMPTVSTRMDATRSETVRAWTMFALTFTAIYLVVTGMISGWSVLTVTSTVIGAAIGFSLAFLIVSRAQRPPTAAEAAYFEAASANRRL</sequence>
<feature type="transmembrane region" description="Helical" evidence="1">
    <location>
        <begin position="136"/>
        <end position="157"/>
    </location>
</feature>
<dbReference type="Proteomes" id="UP000014809">
    <property type="component" value="Chromosome"/>
</dbReference>
<evidence type="ECO:0000256" key="1">
    <source>
        <dbReference type="SAM" id="Phobius"/>
    </source>
</evidence>
<gene>
    <name evidence="2" type="ORF">A606_10705</name>
</gene>
<evidence type="ECO:0000313" key="2">
    <source>
        <dbReference type="EMBL" id="AGP31780.1"/>
    </source>
</evidence>
<keyword evidence="3" id="KW-1185">Reference proteome</keyword>
<dbReference type="PATRIC" id="fig|1200352.3.peg.2184"/>
<keyword evidence="1" id="KW-0812">Transmembrane</keyword>
<dbReference type="EMBL" id="CP003696">
    <property type="protein sequence ID" value="AGP31780.1"/>
    <property type="molecule type" value="Genomic_DNA"/>
</dbReference>
<proteinExistence type="predicted"/>
<dbReference type="eggNOG" id="ENOG5031EUA">
    <property type="taxonomic scope" value="Bacteria"/>
</dbReference>
<evidence type="ECO:0000313" key="3">
    <source>
        <dbReference type="Proteomes" id="UP000014809"/>
    </source>
</evidence>
<keyword evidence="1" id="KW-1133">Transmembrane helix</keyword>
<organism evidence="2 3">
    <name type="scientific">Corynebacterium terpenotabidum Y-11</name>
    <dbReference type="NCBI Taxonomy" id="1200352"/>
    <lineage>
        <taxon>Bacteria</taxon>
        <taxon>Bacillati</taxon>
        <taxon>Actinomycetota</taxon>
        <taxon>Actinomycetes</taxon>
        <taxon>Mycobacteriales</taxon>
        <taxon>Corynebacteriaceae</taxon>
        <taxon>Corynebacterium</taxon>
    </lineage>
</organism>
<accession>S4XJ48</accession>
<name>S4XJ48_9CORY</name>
<dbReference type="KEGG" id="cter:A606_10705"/>
<feature type="transmembrane region" description="Helical" evidence="1">
    <location>
        <begin position="163"/>
        <end position="183"/>
    </location>
</feature>